<dbReference type="CDD" id="cd00680">
    <property type="entry name" value="RHO_alpha_C"/>
    <property type="match status" value="1"/>
</dbReference>
<dbReference type="Gene3D" id="2.102.10.10">
    <property type="entry name" value="Rieske [2Fe-2S] iron-sulphur domain"/>
    <property type="match status" value="1"/>
</dbReference>
<dbReference type="InterPro" id="IPR015879">
    <property type="entry name" value="Ring_hydroxy_dOase_asu_C_dom"/>
</dbReference>
<organism evidence="8 9">
    <name type="scientific">Steroidobacter gossypii</name>
    <dbReference type="NCBI Taxonomy" id="2805490"/>
    <lineage>
        <taxon>Bacteria</taxon>
        <taxon>Pseudomonadati</taxon>
        <taxon>Pseudomonadota</taxon>
        <taxon>Gammaproteobacteria</taxon>
        <taxon>Steroidobacterales</taxon>
        <taxon>Steroidobacteraceae</taxon>
        <taxon>Steroidobacter</taxon>
    </lineage>
</organism>
<keyword evidence="5" id="KW-0408">Iron</keyword>
<keyword evidence="8" id="KW-0223">Dioxygenase</keyword>
<dbReference type="SUPFAM" id="SSF55961">
    <property type="entry name" value="Bet v1-like"/>
    <property type="match status" value="1"/>
</dbReference>
<evidence type="ECO:0000256" key="1">
    <source>
        <dbReference type="ARBA" id="ARBA00001962"/>
    </source>
</evidence>
<evidence type="ECO:0000313" key="8">
    <source>
        <dbReference type="EMBL" id="MBM0104715.1"/>
    </source>
</evidence>
<comment type="caution">
    <text evidence="8">The sequence shown here is derived from an EMBL/GenBank/DDBJ whole genome shotgun (WGS) entry which is preliminary data.</text>
</comment>
<dbReference type="Pfam" id="PF00355">
    <property type="entry name" value="Rieske"/>
    <property type="match status" value="1"/>
</dbReference>
<dbReference type="GO" id="GO:0051213">
    <property type="term" value="F:dioxygenase activity"/>
    <property type="evidence" value="ECO:0007669"/>
    <property type="project" value="UniProtKB-KW"/>
</dbReference>
<evidence type="ECO:0000259" key="7">
    <source>
        <dbReference type="PROSITE" id="PS51296"/>
    </source>
</evidence>
<keyword evidence="9" id="KW-1185">Reference proteome</keyword>
<evidence type="ECO:0000256" key="6">
    <source>
        <dbReference type="ARBA" id="ARBA00023014"/>
    </source>
</evidence>
<gene>
    <name evidence="8" type="ORF">JM946_08150</name>
</gene>
<dbReference type="PANTHER" id="PTHR43756">
    <property type="entry name" value="CHOLINE MONOOXYGENASE, CHLOROPLASTIC"/>
    <property type="match status" value="1"/>
</dbReference>
<evidence type="ECO:0000256" key="3">
    <source>
        <dbReference type="ARBA" id="ARBA00022723"/>
    </source>
</evidence>
<dbReference type="CDD" id="cd03469">
    <property type="entry name" value="Rieske_RO_Alpha_N"/>
    <property type="match status" value="1"/>
</dbReference>
<name>A0ABS1WUR9_9GAMM</name>
<proteinExistence type="predicted"/>
<dbReference type="InterPro" id="IPR017941">
    <property type="entry name" value="Rieske_2Fe-2S"/>
</dbReference>
<dbReference type="Proteomes" id="UP000661077">
    <property type="component" value="Unassembled WGS sequence"/>
</dbReference>
<keyword evidence="3" id="KW-0479">Metal-binding</keyword>
<keyword evidence="2" id="KW-0001">2Fe-2S</keyword>
<protein>
    <submittedName>
        <fullName evidence="8">Aromatic ring-hydroxylating dioxygenase subunit alpha</fullName>
    </submittedName>
</protein>
<comment type="cofactor">
    <cofactor evidence="1">
        <name>Fe cation</name>
        <dbReference type="ChEBI" id="CHEBI:24875"/>
    </cofactor>
</comment>
<evidence type="ECO:0000256" key="2">
    <source>
        <dbReference type="ARBA" id="ARBA00022714"/>
    </source>
</evidence>
<reference evidence="8 9" key="1">
    <citation type="journal article" date="2021" name="Int. J. Syst. Evol. Microbiol.">
        <title>Steroidobacter gossypii sp. nov., isolated from soil of cotton cropping field.</title>
        <authorList>
            <person name="Huang R."/>
            <person name="Yang S."/>
            <person name="Zhen C."/>
            <person name="Liu W."/>
        </authorList>
    </citation>
    <scope>NUCLEOTIDE SEQUENCE [LARGE SCALE GENOMIC DNA]</scope>
    <source>
        <strain evidence="8 9">S1-65</strain>
    </source>
</reference>
<dbReference type="SUPFAM" id="SSF50022">
    <property type="entry name" value="ISP domain"/>
    <property type="match status" value="1"/>
</dbReference>
<feature type="domain" description="Rieske" evidence="7">
    <location>
        <begin position="47"/>
        <end position="156"/>
    </location>
</feature>
<dbReference type="PROSITE" id="PS51296">
    <property type="entry name" value="RIESKE"/>
    <property type="match status" value="1"/>
</dbReference>
<accession>A0ABS1WUR9</accession>
<evidence type="ECO:0000313" key="9">
    <source>
        <dbReference type="Proteomes" id="UP000661077"/>
    </source>
</evidence>
<keyword evidence="6" id="KW-0411">Iron-sulfur</keyword>
<evidence type="ECO:0000256" key="5">
    <source>
        <dbReference type="ARBA" id="ARBA00023004"/>
    </source>
</evidence>
<dbReference type="InterPro" id="IPR001663">
    <property type="entry name" value="Rng_hydr_dOase-A"/>
</dbReference>
<sequence>MTAAARSQSAPSATAQMDDPSVGLPAWIYHDPEFFELEKRSIFRTSWQLVCHGNDIPKPGDYHCFDLLGESIVSVRGRDGQIRSFHNVCRHRASRLLDGPKGHCGGRITCPYHAWSYSLDGRLIGVPYRETFRDLNPDQHGLVPLEQEIFMGFIFIRLEPGLPSVSEMLAPYVDELAAYRMEELVPQGRVTLRPRNVNWKNVADNYSDGMHIDVAHPGLNRLFGRSYGIEAQPWADKMWGLLQESPRKSWSERMYQQLLPAVEWLPPERQRLWTYFKLWPNLAFDIYPDQIDFMQFIPISATETMIREIAYVHPDDRREMRAARFLNWRINRQVNKEDTALISRVQAGMYSSSYTVGPLSESEVCLRSFAKRMRAMIPESRSARKV</sequence>
<keyword evidence="4" id="KW-0560">Oxidoreductase</keyword>
<dbReference type="InterPro" id="IPR036922">
    <property type="entry name" value="Rieske_2Fe-2S_sf"/>
</dbReference>
<dbReference type="EMBL" id="JAEVLS010000002">
    <property type="protein sequence ID" value="MBM0104715.1"/>
    <property type="molecule type" value="Genomic_DNA"/>
</dbReference>
<dbReference type="Gene3D" id="3.90.380.10">
    <property type="entry name" value="Naphthalene 1,2-dioxygenase Alpha Subunit, Chain A, domain 1"/>
    <property type="match status" value="1"/>
</dbReference>
<dbReference type="Pfam" id="PF00848">
    <property type="entry name" value="Ring_hydroxyl_A"/>
    <property type="match status" value="1"/>
</dbReference>
<evidence type="ECO:0000256" key="4">
    <source>
        <dbReference type="ARBA" id="ARBA00023002"/>
    </source>
</evidence>
<dbReference type="PANTHER" id="PTHR43756:SF5">
    <property type="entry name" value="CHOLINE MONOOXYGENASE, CHLOROPLASTIC"/>
    <property type="match status" value="1"/>
</dbReference>
<dbReference type="PRINTS" id="PR00090">
    <property type="entry name" value="RNGDIOXGNASE"/>
</dbReference>